<protein>
    <recommendedName>
        <fullName evidence="7">Alpha-type protein kinase domain-containing protein</fullName>
    </recommendedName>
</protein>
<accession>A0ABQ0LAG1</accession>
<dbReference type="PANTHER" id="PTHR45992:SF2">
    <property type="entry name" value="EUKARYOTIC ELONGATION FACTOR 2 KINASE"/>
    <property type="match status" value="1"/>
</dbReference>
<reference evidence="8" key="1">
    <citation type="submission" date="2014-09" db="EMBL/GenBank/DDBJ databases">
        <title>Genome sequence of the luminous mushroom Mycena chlorophos for searching fungal bioluminescence genes.</title>
        <authorList>
            <person name="Tanaka Y."/>
            <person name="Kasuga D."/>
            <person name="Oba Y."/>
            <person name="Hase S."/>
            <person name="Sato K."/>
            <person name="Oba Y."/>
            <person name="Sakakibara Y."/>
        </authorList>
    </citation>
    <scope>NUCLEOTIDE SEQUENCE</scope>
</reference>
<dbReference type="EMBL" id="DF844271">
    <property type="protein sequence ID" value="GAT48119.1"/>
    <property type="molecule type" value="Genomic_DNA"/>
</dbReference>
<sequence>MSEYRPSECRGCGTTFALRTDDSNCHKCDKLDTVKPGTAEYEAIENQPQCACCGLTRRHNMPVIGSMTTCGGSDCMNEARKMNGDIVSSQSARNGDNVPESHKERAAATAQRLKLVAPNAKPGTSLHTAALIYHEGGSGSQTEERIHVAIQTRLSDSKTPNTKIGNLIKYFGASSRMPDLMQTVLEVVSPQFVDNKLGSLPLQMSDVSLRWAGNRLPEPNSMTGTVANFFTAHSSSTDKVATYINNVPAIFRSLARTHNKKLLCLELVINMDAYTEREQLDAAIHGIDPDVRVGAVRKRTASSSSVAALQHKRLRSVLGSRFGPSGTRHATPLNATTQSRVSVQRFNVSVDPTTFEPEVIKIPGVVDAMIKDTHLAKGASKVVYDIVLFDRDGKEERAVGKRIYRTKDTDSSSLSNSVTLADNRAYLEAECVRLSLGAHLLDGFLAYAKGEDVAIFPHIKFATAYLATEMPVQVTRSPSVASGLEVFDPLLEAGMTWLIEPKRAAAVVHFTSTLDHSARASDLQSLTVHAFAHYAFGESESTLVFADLQGTPAPVRNSDGLILFDPMTHTTQGLDSPLFMSAVVLTALSSGSGLGDHGLDGIQTFIDTHECNQLCKKLKFPEVFPLELPFDETVPEPTEGSESGGAPDGTGSDDDGEQ</sequence>
<keyword evidence="5" id="KW-0067">ATP-binding</keyword>
<evidence type="ECO:0000259" key="7">
    <source>
        <dbReference type="PROSITE" id="PS51158"/>
    </source>
</evidence>
<evidence type="ECO:0000256" key="6">
    <source>
        <dbReference type="SAM" id="MobiDB-lite"/>
    </source>
</evidence>
<keyword evidence="2" id="KW-0808">Transferase</keyword>
<dbReference type="InterPro" id="IPR011009">
    <property type="entry name" value="Kinase-like_dom_sf"/>
</dbReference>
<dbReference type="InterPro" id="IPR004166">
    <property type="entry name" value="a-kinase_dom"/>
</dbReference>
<evidence type="ECO:0000256" key="5">
    <source>
        <dbReference type="ARBA" id="ARBA00022840"/>
    </source>
</evidence>
<dbReference type="PANTHER" id="PTHR45992">
    <property type="entry name" value="EUKARYOTIC ELONGATION FACTOR 2 KINASE-RELATED"/>
    <property type="match status" value="1"/>
</dbReference>
<dbReference type="PROSITE" id="PS51158">
    <property type="entry name" value="ALPHA_KINASE"/>
    <property type="match status" value="1"/>
</dbReference>
<dbReference type="CDD" id="cd04515">
    <property type="entry name" value="Alpha_kinase"/>
    <property type="match status" value="1"/>
</dbReference>
<dbReference type="InterPro" id="IPR051852">
    <property type="entry name" value="Alpha-type_PK"/>
</dbReference>
<evidence type="ECO:0000256" key="3">
    <source>
        <dbReference type="ARBA" id="ARBA00022741"/>
    </source>
</evidence>
<organism evidence="8 9">
    <name type="scientific">Mycena chlorophos</name>
    <name type="common">Agaric fungus</name>
    <name type="synonym">Agaricus chlorophos</name>
    <dbReference type="NCBI Taxonomy" id="658473"/>
    <lineage>
        <taxon>Eukaryota</taxon>
        <taxon>Fungi</taxon>
        <taxon>Dikarya</taxon>
        <taxon>Basidiomycota</taxon>
        <taxon>Agaricomycotina</taxon>
        <taxon>Agaricomycetes</taxon>
        <taxon>Agaricomycetidae</taxon>
        <taxon>Agaricales</taxon>
        <taxon>Marasmiineae</taxon>
        <taxon>Mycenaceae</taxon>
        <taxon>Mycena</taxon>
    </lineage>
</organism>
<keyword evidence="3" id="KW-0547">Nucleotide-binding</keyword>
<keyword evidence="1" id="KW-0723">Serine/threonine-protein kinase</keyword>
<evidence type="ECO:0000256" key="4">
    <source>
        <dbReference type="ARBA" id="ARBA00022777"/>
    </source>
</evidence>
<dbReference type="Gene3D" id="3.20.200.10">
    <property type="entry name" value="MHCK/EF2 kinase"/>
    <property type="match status" value="1"/>
</dbReference>
<feature type="region of interest" description="Disordered" evidence="6">
    <location>
        <begin position="629"/>
        <end position="658"/>
    </location>
</feature>
<name>A0ABQ0LAG1_MYCCL</name>
<proteinExistence type="predicted"/>
<dbReference type="Proteomes" id="UP000815677">
    <property type="component" value="Unassembled WGS sequence"/>
</dbReference>
<dbReference type="Pfam" id="PF02816">
    <property type="entry name" value="Alpha_kinase"/>
    <property type="match status" value="1"/>
</dbReference>
<keyword evidence="9" id="KW-1185">Reference proteome</keyword>
<dbReference type="SUPFAM" id="SSF56112">
    <property type="entry name" value="Protein kinase-like (PK-like)"/>
    <property type="match status" value="1"/>
</dbReference>
<evidence type="ECO:0000256" key="1">
    <source>
        <dbReference type="ARBA" id="ARBA00022527"/>
    </source>
</evidence>
<evidence type="ECO:0000313" key="8">
    <source>
        <dbReference type="EMBL" id="GAT48119.1"/>
    </source>
</evidence>
<evidence type="ECO:0000313" key="9">
    <source>
        <dbReference type="Proteomes" id="UP000815677"/>
    </source>
</evidence>
<feature type="domain" description="Alpha-type protein kinase" evidence="7">
    <location>
        <begin position="347"/>
        <end position="623"/>
    </location>
</feature>
<keyword evidence="4" id="KW-0418">Kinase</keyword>
<evidence type="ECO:0000256" key="2">
    <source>
        <dbReference type="ARBA" id="ARBA00022679"/>
    </source>
</evidence>
<gene>
    <name evidence="8" type="ORF">MCHLO_05552</name>
</gene>